<dbReference type="Gene3D" id="1.25.40.20">
    <property type="entry name" value="Ankyrin repeat-containing domain"/>
    <property type="match status" value="1"/>
</dbReference>
<feature type="repeat" description="ANK" evidence="1">
    <location>
        <begin position="380"/>
        <end position="412"/>
    </location>
</feature>
<feature type="region of interest" description="Disordered" evidence="2">
    <location>
        <begin position="231"/>
        <end position="257"/>
    </location>
</feature>
<organism evidence="3 4">
    <name type="scientific">Imshaugia aleurites</name>
    <dbReference type="NCBI Taxonomy" id="172621"/>
    <lineage>
        <taxon>Eukaryota</taxon>
        <taxon>Fungi</taxon>
        <taxon>Dikarya</taxon>
        <taxon>Ascomycota</taxon>
        <taxon>Pezizomycotina</taxon>
        <taxon>Lecanoromycetes</taxon>
        <taxon>OSLEUM clade</taxon>
        <taxon>Lecanoromycetidae</taxon>
        <taxon>Lecanorales</taxon>
        <taxon>Lecanorineae</taxon>
        <taxon>Parmeliaceae</taxon>
        <taxon>Imshaugia</taxon>
    </lineage>
</organism>
<dbReference type="Pfam" id="PF12796">
    <property type="entry name" value="Ank_2"/>
    <property type="match status" value="1"/>
</dbReference>
<feature type="compositionally biased region" description="Basic and acidic residues" evidence="2">
    <location>
        <begin position="240"/>
        <end position="253"/>
    </location>
</feature>
<evidence type="ECO:0008006" key="5">
    <source>
        <dbReference type="Google" id="ProtNLM"/>
    </source>
</evidence>
<comment type="caution">
    <text evidence="3">The sequence shown here is derived from an EMBL/GenBank/DDBJ whole genome shotgun (WGS) entry which is preliminary data.</text>
</comment>
<dbReference type="AlphaFoldDB" id="A0A8H3FDV9"/>
<evidence type="ECO:0000313" key="4">
    <source>
        <dbReference type="Proteomes" id="UP000664534"/>
    </source>
</evidence>
<proteinExistence type="predicted"/>
<accession>A0A8H3FDV9</accession>
<dbReference type="InterPro" id="IPR002110">
    <property type="entry name" value="Ankyrin_rpt"/>
</dbReference>
<dbReference type="InterPro" id="IPR036770">
    <property type="entry name" value="Ankyrin_rpt-contain_sf"/>
</dbReference>
<dbReference type="EMBL" id="CAJPDT010000033">
    <property type="protein sequence ID" value="CAF9923442.1"/>
    <property type="molecule type" value="Genomic_DNA"/>
</dbReference>
<feature type="compositionally biased region" description="Low complexity" evidence="2">
    <location>
        <begin position="750"/>
        <end position="759"/>
    </location>
</feature>
<reference evidence="3" key="1">
    <citation type="submission" date="2021-03" db="EMBL/GenBank/DDBJ databases">
        <authorList>
            <person name="Tagirdzhanova G."/>
        </authorList>
    </citation>
    <scope>NUCLEOTIDE SEQUENCE</scope>
</reference>
<dbReference type="PROSITE" id="PS50088">
    <property type="entry name" value="ANK_REPEAT"/>
    <property type="match status" value="1"/>
</dbReference>
<dbReference type="Proteomes" id="UP000664534">
    <property type="component" value="Unassembled WGS sequence"/>
</dbReference>
<gene>
    <name evidence="3" type="ORF">IMSHALPRED_005928</name>
</gene>
<evidence type="ECO:0000256" key="1">
    <source>
        <dbReference type="PROSITE-ProRule" id="PRU00023"/>
    </source>
</evidence>
<keyword evidence="4" id="KW-1185">Reference proteome</keyword>
<evidence type="ECO:0000313" key="3">
    <source>
        <dbReference type="EMBL" id="CAF9923442.1"/>
    </source>
</evidence>
<name>A0A8H3FDV9_9LECA</name>
<feature type="compositionally biased region" description="Acidic residues" evidence="2">
    <location>
        <begin position="740"/>
        <end position="749"/>
    </location>
</feature>
<evidence type="ECO:0000256" key="2">
    <source>
        <dbReference type="SAM" id="MobiDB-lite"/>
    </source>
</evidence>
<sequence length="759" mass="85374">MDGLSGAASGMAVVSLALQLAGTIKQLYDFWDSLEGAPDDVRAITTDLGLLSSVLAETASEEQHFGPDPTLTKVLEACCYRINQLADLTNHMEPDFASKSFRIRKWTAFKAVLKGERIQKVQKVLEGMKTTLMLAQQNHHNRLNRLRYQSQRQDLTTITNHLSSLKLEHMSATITTVSNSTSALNDHTNALRGEASRICRTIQNPVERAGIELGSRIAVQDLAGNLSRDQSATSSILTDPKSDHVGPRFDGTSRRSRQQTWTLDSITQNLFGTIITTTEIPLLRSRCTDDNALADENDQYEHESSFRILPAQWLLKLGFNYAYNFSTHDSSTQGWQYCIKPINLVPDDASIFEFCRQGNIEQVRNLISRRLASVRDVNSRGYTALHFAARSRSPELCKYLVEAGADKDARTFEPWNADSPLMQVALRRMNADRLVHVIDTCRIFQDSFDFWDEGEEHGDGWRFLACVVVSNSGQSTAEAKGTLAFLLWSIQSSSWEIKANDSPSQIFNVARYVADLLFELGRPGSIDDLPGTGPFTETAVKETAVKERLLHYYVKRGESHKVKMVLTWGANPHHVHFDNGSSPRAESPLSLAMYNSPTFRSFRDVLHETNPDVDVEEFARQELKQGSPLLDAGWQMKTLCALLELDFEPDSEPESLRVYDWRSCNSCNTIIRLFGAVVQPYWQSILESIKNGTYPQGFCSEISSTMFDETEIWCISCWYEFKETGHRRPRASPAVITETDSSDGDESPEDSFSPFLFNT</sequence>
<dbReference type="OrthoDB" id="3200163at2759"/>
<feature type="region of interest" description="Disordered" evidence="2">
    <location>
        <begin position="730"/>
        <end position="759"/>
    </location>
</feature>
<keyword evidence="1" id="KW-0040">ANK repeat</keyword>
<protein>
    <recommendedName>
        <fullName evidence="5">Fungal N-terminal domain-containing protein</fullName>
    </recommendedName>
</protein>
<dbReference type="SMART" id="SM00248">
    <property type="entry name" value="ANK"/>
    <property type="match status" value="2"/>
</dbReference>
<dbReference type="SUPFAM" id="SSF48403">
    <property type="entry name" value="Ankyrin repeat"/>
    <property type="match status" value="1"/>
</dbReference>
<dbReference type="PROSITE" id="PS50297">
    <property type="entry name" value="ANK_REP_REGION"/>
    <property type="match status" value="1"/>
</dbReference>